<organism evidence="14 15">
    <name type="scientific">Enterococcus cecorum</name>
    <dbReference type="NCBI Taxonomy" id="44008"/>
    <lineage>
        <taxon>Bacteria</taxon>
        <taxon>Bacillati</taxon>
        <taxon>Bacillota</taxon>
        <taxon>Bacilli</taxon>
        <taxon>Lactobacillales</taxon>
        <taxon>Enterococcaceae</taxon>
        <taxon>Enterococcus</taxon>
    </lineage>
</organism>
<evidence type="ECO:0000256" key="6">
    <source>
        <dbReference type="ARBA" id="ARBA00022759"/>
    </source>
</evidence>
<keyword evidence="10" id="KW-0233">DNA recombination</keyword>
<keyword evidence="8" id="KW-0378">Hydrolase</keyword>
<protein>
    <recommendedName>
        <fullName evidence="13">Holliday junction resolvase RecU</fullName>
    </recommendedName>
</protein>
<dbReference type="InterPro" id="IPR011335">
    <property type="entry name" value="Restrct_endonuc-II-like"/>
</dbReference>
<dbReference type="GO" id="GO:0006310">
    <property type="term" value="P:DNA recombination"/>
    <property type="evidence" value="ECO:0007669"/>
    <property type="project" value="UniProtKB-KW"/>
</dbReference>
<keyword evidence="5" id="KW-0479">Metal-binding</keyword>
<dbReference type="InterPro" id="IPR004612">
    <property type="entry name" value="Resolv_RecU"/>
</dbReference>
<evidence type="ECO:0000256" key="2">
    <source>
        <dbReference type="ARBA" id="ARBA00004496"/>
    </source>
</evidence>
<keyword evidence="9" id="KW-0460">Magnesium</keyword>
<dbReference type="GO" id="GO:0046872">
    <property type="term" value="F:metal ion binding"/>
    <property type="evidence" value="ECO:0007669"/>
    <property type="project" value="UniProtKB-KW"/>
</dbReference>
<evidence type="ECO:0000256" key="9">
    <source>
        <dbReference type="ARBA" id="ARBA00022842"/>
    </source>
</evidence>
<gene>
    <name evidence="14" type="ORF">P7H47_07545</name>
</gene>
<accession>A0AAW8TW80</accession>
<evidence type="ECO:0000256" key="8">
    <source>
        <dbReference type="ARBA" id="ARBA00022801"/>
    </source>
</evidence>
<comment type="subcellular location">
    <subcellularLocation>
        <location evidence="2">Cytoplasm</location>
    </subcellularLocation>
</comment>
<dbReference type="AlphaFoldDB" id="A0AAW8TW80"/>
<proteinExistence type="inferred from homology"/>
<evidence type="ECO:0000256" key="3">
    <source>
        <dbReference type="ARBA" id="ARBA00022490"/>
    </source>
</evidence>
<dbReference type="EMBL" id="JARQBI010000016">
    <property type="protein sequence ID" value="MDT2797093.1"/>
    <property type="molecule type" value="Genomic_DNA"/>
</dbReference>
<dbReference type="GO" id="GO:0016787">
    <property type="term" value="F:hydrolase activity"/>
    <property type="evidence" value="ECO:0007669"/>
    <property type="project" value="UniProtKB-KW"/>
</dbReference>
<evidence type="ECO:0000313" key="15">
    <source>
        <dbReference type="Proteomes" id="UP001255696"/>
    </source>
</evidence>
<keyword evidence="7" id="KW-0227">DNA damage</keyword>
<keyword evidence="6" id="KW-0255">Endonuclease</keyword>
<keyword evidence="4" id="KW-0540">Nuclease</keyword>
<dbReference type="Proteomes" id="UP001255696">
    <property type="component" value="Unassembled WGS sequence"/>
</dbReference>
<dbReference type="GO" id="GO:0006281">
    <property type="term" value="P:DNA repair"/>
    <property type="evidence" value="ECO:0007669"/>
    <property type="project" value="UniProtKB-KW"/>
</dbReference>
<evidence type="ECO:0000256" key="11">
    <source>
        <dbReference type="ARBA" id="ARBA00023204"/>
    </source>
</evidence>
<evidence type="ECO:0000256" key="5">
    <source>
        <dbReference type="ARBA" id="ARBA00022723"/>
    </source>
</evidence>
<evidence type="ECO:0000313" key="14">
    <source>
        <dbReference type="EMBL" id="MDT2797093.1"/>
    </source>
</evidence>
<comment type="cofactor">
    <cofactor evidence="1">
        <name>Mg(2+)</name>
        <dbReference type="ChEBI" id="CHEBI:18420"/>
    </cofactor>
</comment>
<dbReference type="Gene3D" id="3.40.1350.10">
    <property type="match status" value="1"/>
</dbReference>
<dbReference type="GO" id="GO:0004519">
    <property type="term" value="F:endonuclease activity"/>
    <property type="evidence" value="ECO:0007669"/>
    <property type="project" value="UniProtKB-KW"/>
</dbReference>
<keyword evidence="11" id="KW-0234">DNA repair</keyword>
<name>A0AAW8TW80_9ENTE</name>
<sequence>MNINKSFQNRLNNAQGKHFERLIEQACIYYNHKGIALIEKTPEPFTVTKLNGYGKFEGRFIGKAQPDFKGTLKGGQAIVFEAKYTTKDRIKQEVITRNQARLLSVHEFLGARVGVCCMINKTVGFVDWATWDSMLGKYGRKYITEEELREFEIPTPGFADFLGVTSDAAF</sequence>
<comment type="caution">
    <text evidence="14">The sequence shown here is derived from an EMBL/GenBank/DDBJ whole genome shotgun (WGS) entry which is preliminary data.</text>
</comment>
<evidence type="ECO:0000256" key="10">
    <source>
        <dbReference type="ARBA" id="ARBA00023172"/>
    </source>
</evidence>
<evidence type="ECO:0000256" key="4">
    <source>
        <dbReference type="ARBA" id="ARBA00022722"/>
    </source>
</evidence>
<dbReference type="RefSeq" id="WP_311897781.1">
    <property type="nucleotide sequence ID" value="NZ_JARQBI010000016.1"/>
</dbReference>
<evidence type="ECO:0000256" key="1">
    <source>
        <dbReference type="ARBA" id="ARBA00001946"/>
    </source>
</evidence>
<comment type="similarity">
    <text evidence="12">Belongs to the RecU family.</text>
</comment>
<keyword evidence="3" id="KW-0963">Cytoplasm</keyword>
<dbReference type="GO" id="GO:0003676">
    <property type="term" value="F:nucleic acid binding"/>
    <property type="evidence" value="ECO:0007669"/>
    <property type="project" value="InterPro"/>
</dbReference>
<evidence type="ECO:0000256" key="13">
    <source>
        <dbReference type="ARBA" id="ARBA00029523"/>
    </source>
</evidence>
<evidence type="ECO:0000256" key="12">
    <source>
        <dbReference type="ARBA" id="ARBA00023447"/>
    </source>
</evidence>
<dbReference type="InterPro" id="IPR011856">
    <property type="entry name" value="tRNA_endonuc-like_dom_sf"/>
</dbReference>
<reference evidence="14" key="1">
    <citation type="submission" date="2023-03" db="EMBL/GenBank/DDBJ databases">
        <authorList>
            <person name="Shen W."/>
            <person name="Cai J."/>
        </authorList>
    </citation>
    <scope>NUCLEOTIDE SEQUENCE</scope>
    <source>
        <strain evidence="14">B245-2</strain>
    </source>
</reference>
<dbReference type="SUPFAM" id="SSF52980">
    <property type="entry name" value="Restriction endonuclease-like"/>
    <property type="match status" value="1"/>
</dbReference>
<dbReference type="Pfam" id="PF03838">
    <property type="entry name" value="RecU"/>
    <property type="match status" value="1"/>
</dbReference>
<dbReference type="GO" id="GO:0005737">
    <property type="term" value="C:cytoplasm"/>
    <property type="evidence" value="ECO:0007669"/>
    <property type="project" value="UniProtKB-SubCell"/>
</dbReference>
<evidence type="ECO:0000256" key="7">
    <source>
        <dbReference type="ARBA" id="ARBA00022763"/>
    </source>
</evidence>